<sequence>MTHSQSSISALEDRVVKKLRVRKHHFLDVKKHLSSAFYWSLDARQAFAQYMRQNGWTMVECPTETETAIASDYKSGEVVISRDSDMPVYESINTIWRPISRGLFLVYDVPDVLRTLNINRSQLTVPGVVSRNDYNRNIYSLGSATNFSIIKTLQEV</sequence>
<gene>
    <name evidence="1" type="ORF">BG011_010015</name>
</gene>
<name>A0A9P6PKB4_9FUNG</name>
<accession>A0A9P6PKB4</accession>
<dbReference type="Gene3D" id="3.40.50.1010">
    <property type="entry name" value="5'-nuclease"/>
    <property type="match status" value="1"/>
</dbReference>
<dbReference type="Proteomes" id="UP000726737">
    <property type="component" value="Unassembled WGS sequence"/>
</dbReference>
<feature type="non-terminal residue" evidence="1">
    <location>
        <position position="156"/>
    </location>
</feature>
<reference evidence="1" key="1">
    <citation type="journal article" date="2020" name="Fungal Divers.">
        <title>Resolving the Mortierellaceae phylogeny through synthesis of multi-gene phylogenetics and phylogenomics.</title>
        <authorList>
            <person name="Vandepol N."/>
            <person name="Liber J."/>
            <person name="Desiro A."/>
            <person name="Na H."/>
            <person name="Kennedy M."/>
            <person name="Barry K."/>
            <person name="Grigoriev I.V."/>
            <person name="Miller A.N."/>
            <person name="O'Donnell K."/>
            <person name="Stajich J.E."/>
            <person name="Bonito G."/>
        </authorList>
    </citation>
    <scope>NUCLEOTIDE SEQUENCE</scope>
    <source>
        <strain evidence="1">KOD948</strain>
    </source>
</reference>
<dbReference type="EMBL" id="JAAAJA010000940">
    <property type="protein sequence ID" value="KAG0248688.1"/>
    <property type="molecule type" value="Genomic_DNA"/>
</dbReference>
<comment type="caution">
    <text evidence="1">The sequence shown here is derived from an EMBL/GenBank/DDBJ whole genome shotgun (WGS) entry which is preliminary data.</text>
</comment>
<proteinExistence type="predicted"/>
<dbReference type="InterPro" id="IPR029060">
    <property type="entry name" value="PIN-like_dom_sf"/>
</dbReference>
<dbReference type="SUPFAM" id="SSF88723">
    <property type="entry name" value="PIN domain-like"/>
    <property type="match status" value="1"/>
</dbReference>
<evidence type="ECO:0000313" key="1">
    <source>
        <dbReference type="EMBL" id="KAG0248688.1"/>
    </source>
</evidence>
<keyword evidence="2" id="KW-1185">Reference proteome</keyword>
<evidence type="ECO:0000313" key="2">
    <source>
        <dbReference type="Proteomes" id="UP000726737"/>
    </source>
</evidence>
<dbReference type="OrthoDB" id="2423903at2759"/>
<dbReference type="AlphaFoldDB" id="A0A9P6PKB4"/>
<protein>
    <submittedName>
        <fullName evidence="1">Uncharacterized protein</fullName>
    </submittedName>
</protein>
<organism evidence="1 2">
    <name type="scientific">Mortierella polycephala</name>
    <dbReference type="NCBI Taxonomy" id="41804"/>
    <lineage>
        <taxon>Eukaryota</taxon>
        <taxon>Fungi</taxon>
        <taxon>Fungi incertae sedis</taxon>
        <taxon>Mucoromycota</taxon>
        <taxon>Mortierellomycotina</taxon>
        <taxon>Mortierellomycetes</taxon>
        <taxon>Mortierellales</taxon>
        <taxon>Mortierellaceae</taxon>
        <taxon>Mortierella</taxon>
    </lineage>
</organism>